<evidence type="ECO:0000256" key="5">
    <source>
        <dbReference type="ARBA" id="ARBA00023242"/>
    </source>
</evidence>
<evidence type="ECO:0000256" key="3">
    <source>
        <dbReference type="ARBA" id="ARBA00023125"/>
    </source>
</evidence>
<feature type="region of interest" description="Disordered" evidence="6">
    <location>
        <begin position="459"/>
        <end position="478"/>
    </location>
</feature>
<feature type="domain" description="AP2/ERF" evidence="7">
    <location>
        <begin position="246"/>
        <end position="307"/>
    </location>
</feature>
<feature type="compositionally biased region" description="Polar residues" evidence="6">
    <location>
        <begin position="500"/>
        <end position="519"/>
    </location>
</feature>
<evidence type="ECO:0000313" key="9">
    <source>
        <dbReference type="Proteomes" id="UP000325577"/>
    </source>
</evidence>
<dbReference type="GO" id="GO:0003677">
    <property type="term" value="F:DNA binding"/>
    <property type="evidence" value="ECO:0007669"/>
    <property type="project" value="UniProtKB-KW"/>
</dbReference>
<keyword evidence="5" id="KW-0539">Nucleus</keyword>
<dbReference type="GO" id="GO:0003700">
    <property type="term" value="F:DNA-binding transcription factor activity"/>
    <property type="evidence" value="ECO:0007669"/>
    <property type="project" value="InterPro"/>
</dbReference>
<dbReference type="SMART" id="SM00380">
    <property type="entry name" value="AP2"/>
    <property type="match status" value="2"/>
</dbReference>
<dbReference type="SUPFAM" id="SSF54171">
    <property type="entry name" value="DNA-binding domain"/>
    <property type="match status" value="2"/>
</dbReference>
<dbReference type="EMBL" id="CM018050">
    <property type="protein sequence ID" value="KAA8518221.1"/>
    <property type="molecule type" value="Genomic_DNA"/>
</dbReference>
<keyword evidence="4" id="KW-0804">Transcription</keyword>
<sequence>MHATIFELIYAFISKKDRRITCNHLAQMDMGFNNTNDWSLDLPPIFSPLRAYVNTYDLDPLINLVEIDEISVKSTENPSQCEAQHQNPILVLCNNSQEDNTYSLSPRMSMANNSPSNFFEVLDEISVESTESPSQCGTPHQNPIKVPFNRFQEDNNYSLSSMVSMANDYCSISNRSASWGYESSGQILSNISEFYNHSKENDNSSMSGITFVEIISGSDGYNNGGDNNISTIEGNPINQKSGNSRKTRCFKKSIGETGGGSTVGKAPDRVKKQSRPAGGFKCEEEAARARDLAALKCWGLSTPVNFPLKEYKNGIMIMENMTNEEFLKLLRRIMKLESEYKKYKARLGRGRGLKGIYLGLFDIEEVAALAYDIAAIKTKGKNAITNFRLSSYNIEDINERVELPLAEGVWKYLGTVYGISVDSEATPQIQLSSPLQTILALHHQNLNFSLHDNHNPNTALHGLTGTESGLDVNGNSNGGFPSVENSTYGFTGTGGGLDFNGNSNGRFPSDGNLTVNQTDENSKDGFTGTGSGLDFNGNSNGGFPSDENLTVTQTDENSTGGFWEGFEQPLPLENPDQILPPTHNQYIQFGLNENAFNQALDENTSPSPLQEFSGTASELETIGNSSDSSGEVFPSNGMQEENSTFMEVTTNVMEGNQVQPISAETEGWFEIFQLDEDEFSFNSNSEEDLLMTREDEFNLINSNWVEDQLMNREGEFSFNSNWSPVEDLWMTTDPFTSQL</sequence>
<name>A0A5J4ZMA9_9ASTE</name>
<gene>
    <name evidence="8" type="ORF">F0562_015695</name>
</gene>
<evidence type="ECO:0000256" key="2">
    <source>
        <dbReference type="ARBA" id="ARBA00023015"/>
    </source>
</evidence>
<evidence type="ECO:0000256" key="1">
    <source>
        <dbReference type="ARBA" id="ARBA00004123"/>
    </source>
</evidence>
<dbReference type="InterPro" id="IPR036955">
    <property type="entry name" value="AP2/ERF_dom_sf"/>
</dbReference>
<keyword evidence="2" id="KW-0805">Transcription regulation</keyword>
<evidence type="ECO:0000256" key="6">
    <source>
        <dbReference type="SAM" id="MobiDB-lite"/>
    </source>
</evidence>
<dbReference type="Gene3D" id="3.30.730.10">
    <property type="entry name" value="AP2/ERF domain"/>
    <property type="match status" value="2"/>
</dbReference>
<comment type="subcellular location">
    <subcellularLocation>
        <location evidence="1">Nucleus</location>
    </subcellularLocation>
</comment>
<feature type="domain" description="AP2/ERF" evidence="7">
    <location>
        <begin position="329"/>
        <end position="388"/>
    </location>
</feature>
<feature type="region of interest" description="Disordered" evidence="6">
    <location>
        <begin position="497"/>
        <end position="558"/>
    </location>
</feature>
<dbReference type="InterPro" id="IPR001471">
    <property type="entry name" value="AP2/ERF_dom"/>
</dbReference>
<feature type="region of interest" description="Disordered" evidence="6">
    <location>
        <begin position="257"/>
        <end position="277"/>
    </location>
</feature>
<reference evidence="8 9" key="1">
    <citation type="submission" date="2019-09" db="EMBL/GenBank/DDBJ databases">
        <title>A chromosome-level genome assembly of the Chinese tupelo Nyssa sinensis.</title>
        <authorList>
            <person name="Yang X."/>
            <person name="Kang M."/>
            <person name="Yang Y."/>
            <person name="Xiong H."/>
            <person name="Wang M."/>
            <person name="Zhang Z."/>
            <person name="Wang Z."/>
            <person name="Wu H."/>
            <person name="Ma T."/>
            <person name="Liu J."/>
            <person name="Xi Z."/>
        </authorList>
    </citation>
    <scope>NUCLEOTIDE SEQUENCE [LARGE SCALE GENOMIC DNA]</scope>
    <source>
        <strain evidence="8">J267</strain>
        <tissue evidence="8">Leaf</tissue>
    </source>
</reference>
<dbReference type="InterPro" id="IPR016177">
    <property type="entry name" value="DNA-bd_dom_sf"/>
</dbReference>
<protein>
    <recommendedName>
        <fullName evidence="7">AP2/ERF domain-containing protein</fullName>
    </recommendedName>
</protein>
<evidence type="ECO:0000259" key="7">
    <source>
        <dbReference type="PROSITE" id="PS51032"/>
    </source>
</evidence>
<feature type="compositionally biased region" description="Polar residues" evidence="6">
    <location>
        <begin position="536"/>
        <end position="558"/>
    </location>
</feature>
<keyword evidence="3" id="KW-0238">DNA-binding</keyword>
<proteinExistence type="predicted"/>
<accession>A0A5J4ZMA9</accession>
<evidence type="ECO:0000313" key="8">
    <source>
        <dbReference type="EMBL" id="KAA8518221.1"/>
    </source>
</evidence>
<dbReference type="PANTHER" id="PTHR32467:SF241">
    <property type="entry name" value="OS01G0899800 PROTEIN"/>
    <property type="match status" value="1"/>
</dbReference>
<evidence type="ECO:0000256" key="4">
    <source>
        <dbReference type="ARBA" id="ARBA00023163"/>
    </source>
</evidence>
<dbReference type="Proteomes" id="UP000325577">
    <property type="component" value="Linkage Group LG7"/>
</dbReference>
<dbReference type="PROSITE" id="PS51032">
    <property type="entry name" value="AP2_ERF"/>
    <property type="match status" value="2"/>
</dbReference>
<organism evidence="8 9">
    <name type="scientific">Nyssa sinensis</name>
    <dbReference type="NCBI Taxonomy" id="561372"/>
    <lineage>
        <taxon>Eukaryota</taxon>
        <taxon>Viridiplantae</taxon>
        <taxon>Streptophyta</taxon>
        <taxon>Embryophyta</taxon>
        <taxon>Tracheophyta</taxon>
        <taxon>Spermatophyta</taxon>
        <taxon>Magnoliopsida</taxon>
        <taxon>eudicotyledons</taxon>
        <taxon>Gunneridae</taxon>
        <taxon>Pentapetalae</taxon>
        <taxon>asterids</taxon>
        <taxon>Cornales</taxon>
        <taxon>Nyssaceae</taxon>
        <taxon>Nyssa</taxon>
    </lineage>
</organism>
<dbReference type="GO" id="GO:0005634">
    <property type="term" value="C:nucleus"/>
    <property type="evidence" value="ECO:0007669"/>
    <property type="project" value="UniProtKB-SubCell"/>
</dbReference>
<keyword evidence="9" id="KW-1185">Reference proteome</keyword>
<dbReference type="PANTHER" id="PTHR32467">
    <property type="entry name" value="AP2-LIKE ETHYLENE-RESPONSIVE TRANSCRIPTION FACTOR"/>
    <property type="match status" value="1"/>
</dbReference>
<dbReference type="AlphaFoldDB" id="A0A5J4ZMA9"/>